<dbReference type="CDD" id="cd06222">
    <property type="entry name" value="RNase_H_like"/>
    <property type="match status" value="1"/>
</dbReference>
<dbReference type="GO" id="GO:0004523">
    <property type="term" value="F:RNA-DNA hybrid ribonuclease activity"/>
    <property type="evidence" value="ECO:0007669"/>
    <property type="project" value="InterPro"/>
</dbReference>
<feature type="region of interest" description="Disordered" evidence="2">
    <location>
        <begin position="14"/>
        <end position="35"/>
    </location>
</feature>
<keyword evidence="1" id="KW-0175">Coiled coil</keyword>
<dbReference type="GO" id="GO:0003676">
    <property type="term" value="F:nucleic acid binding"/>
    <property type="evidence" value="ECO:0007669"/>
    <property type="project" value="InterPro"/>
</dbReference>
<dbReference type="PANTHER" id="PTHR47723">
    <property type="entry name" value="OS05G0353850 PROTEIN"/>
    <property type="match status" value="1"/>
</dbReference>
<sequence length="461" mass="51659">MDIDANTSQVVLNNPQMITPTAAQNTGGNMPLSQATGKQMSFRDVMRNTQLENEAMSAEFEALNQEILEEEEQSNAISLEKINSKDLANNSTQDASEDNIGDSTAKLGDKAQNIPQSFNFQLGVKLQKNKNVNKFKKVNINGGQGNQKGTSQKISPLKPITNALEIDTPVQNQPQSIFPGKENHITSTKATKKPSEENAYSEDTTEDRVEEPVDISEDGTVFSGGGPAHAPDFRNGSLTQWTVRNIRVQQHKDMSPEFWPTYFAIVLWWIWRWRNAVVFNRSNDIPIDVRQFLLQRFEEVWRVLGDGITSSSQITAARREEYIKWIAPPMDWHALNSDGAAKGSEVLAVEYGLELAKKMGITKLQIQLDNQAVVQILTNSSEYSGECIHDVNHCKKLIARPEWNVEVKHVYREANQVADWLANQGVQQNNKFQLIQVSPLALGRILHNDVVGVALPRFVLP</sequence>
<dbReference type="PANTHER" id="PTHR47723:SF19">
    <property type="entry name" value="POLYNUCLEOTIDYL TRANSFERASE, RIBONUCLEASE H-LIKE SUPERFAMILY PROTEIN"/>
    <property type="match status" value="1"/>
</dbReference>
<dbReference type="Pfam" id="PF13456">
    <property type="entry name" value="RVT_3"/>
    <property type="match status" value="1"/>
</dbReference>
<feature type="domain" description="RNase H type-1" evidence="3">
    <location>
        <begin position="340"/>
        <end position="424"/>
    </location>
</feature>
<dbReference type="InterPro" id="IPR044730">
    <property type="entry name" value="RNase_H-like_dom_plant"/>
</dbReference>
<name>A0A803N5K6_CHEQI</name>
<feature type="region of interest" description="Disordered" evidence="2">
    <location>
        <begin position="88"/>
        <end position="107"/>
    </location>
</feature>
<dbReference type="AlphaFoldDB" id="A0A803N5K6"/>
<dbReference type="SUPFAM" id="SSF53098">
    <property type="entry name" value="Ribonuclease H-like"/>
    <property type="match status" value="1"/>
</dbReference>
<accession>A0A803N5K6</accession>
<dbReference type="InterPro" id="IPR012337">
    <property type="entry name" value="RNaseH-like_sf"/>
</dbReference>
<dbReference type="InterPro" id="IPR002156">
    <property type="entry name" value="RNaseH_domain"/>
</dbReference>
<feature type="coiled-coil region" evidence="1">
    <location>
        <begin position="46"/>
        <end position="80"/>
    </location>
</feature>
<proteinExistence type="predicted"/>
<evidence type="ECO:0000259" key="3">
    <source>
        <dbReference type="Pfam" id="PF13456"/>
    </source>
</evidence>
<reference evidence="4" key="2">
    <citation type="submission" date="2021-03" db="UniProtKB">
        <authorList>
            <consortium name="EnsemblPlants"/>
        </authorList>
    </citation>
    <scope>IDENTIFICATION</scope>
</reference>
<protein>
    <recommendedName>
        <fullName evidence="3">RNase H type-1 domain-containing protein</fullName>
    </recommendedName>
</protein>
<dbReference type="InterPro" id="IPR053151">
    <property type="entry name" value="RNase_H-like"/>
</dbReference>
<feature type="region of interest" description="Disordered" evidence="2">
    <location>
        <begin position="172"/>
        <end position="212"/>
    </location>
</feature>
<dbReference type="Gramene" id="AUR62040879-RA">
    <property type="protein sequence ID" value="AUR62040879-RA:cds"/>
    <property type="gene ID" value="AUR62040879"/>
</dbReference>
<evidence type="ECO:0000313" key="4">
    <source>
        <dbReference type="EnsemblPlants" id="AUR62040879-RA:cds"/>
    </source>
</evidence>
<dbReference type="Proteomes" id="UP000596660">
    <property type="component" value="Unplaced"/>
</dbReference>
<dbReference type="EnsemblPlants" id="AUR62040879-RA">
    <property type="protein sequence ID" value="AUR62040879-RA:cds"/>
    <property type="gene ID" value="AUR62040879"/>
</dbReference>
<evidence type="ECO:0000256" key="2">
    <source>
        <dbReference type="SAM" id="MobiDB-lite"/>
    </source>
</evidence>
<dbReference type="InterPro" id="IPR036397">
    <property type="entry name" value="RNaseH_sf"/>
</dbReference>
<organism evidence="4 5">
    <name type="scientific">Chenopodium quinoa</name>
    <name type="common">Quinoa</name>
    <dbReference type="NCBI Taxonomy" id="63459"/>
    <lineage>
        <taxon>Eukaryota</taxon>
        <taxon>Viridiplantae</taxon>
        <taxon>Streptophyta</taxon>
        <taxon>Embryophyta</taxon>
        <taxon>Tracheophyta</taxon>
        <taxon>Spermatophyta</taxon>
        <taxon>Magnoliopsida</taxon>
        <taxon>eudicotyledons</taxon>
        <taxon>Gunneridae</taxon>
        <taxon>Pentapetalae</taxon>
        <taxon>Caryophyllales</taxon>
        <taxon>Chenopodiaceae</taxon>
        <taxon>Chenopodioideae</taxon>
        <taxon>Atripliceae</taxon>
        <taxon>Chenopodium</taxon>
    </lineage>
</organism>
<evidence type="ECO:0000313" key="5">
    <source>
        <dbReference type="Proteomes" id="UP000596660"/>
    </source>
</evidence>
<dbReference type="Gene3D" id="3.30.420.10">
    <property type="entry name" value="Ribonuclease H-like superfamily/Ribonuclease H"/>
    <property type="match status" value="1"/>
</dbReference>
<keyword evidence="5" id="KW-1185">Reference proteome</keyword>
<evidence type="ECO:0000256" key="1">
    <source>
        <dbReference type="SAM" id="Coils"/>
    </source>
</evidence>
<reference evidence="4" key="1">
    <citation type="journal article" date="2017" name="Nature">
        <title>The genome of Chenopodium quinoa.</title>
        <authorList>
            <person name="Jarvis D.E."/>
            <person name="Ho Y.S."/>
            <person name="Lightfoot D.J."/>
            <person name="Schmoeckel S.M."/>
            <person name="Li B."/>
            <person name="Borm T.J.A."/>
            <person name="Ohyanagi H."/>
            <person name="Mineta K."/>
            <person name="Michell C.T."/>
            <person name="Saber N."/>
            <person name="Kharbatia N.M."/>
            <person name="Rupper R.R."/>
            <person name="Sharp A.R."/>
            <person name="Dally N."/>
            <person name="Boughton B.A."/>
            <person name="Woo Y.H."/>
            <person name="Gao G."/>
            <person name="Schijlen E.G.W.M."/>
            <person name="Guo X."/>
            <person name="Momin A.A."/>
            <person name="Negrao S."/>
            <person name="Al-Babili S."/>
            <person name="Gehring C."/>
            <person name="Roessner U."/>
            <person name="Jung C."/>
            <person name="Murphy K."/>
            <person name="Arold S.T."/>
            <person name="Gojobori T."/>
            <person name="van der Linden C.G."/>
            <person name="van Loo E.N."/>
            <person name="Jellen E.N."/>
            <person name="Maughan P.J."/>
            <person name="Tester M."/>
        </authorList>
    </citation>
    <scope>NUCLEOTIDE SEQUENCE [LARGE SCALE GENOMIC DNA]</scope>
    <source>
        <strain evidence="4">cv. PI 614886</strain>
    </source>
</reference>